<dbReference type="PANTHER" id="PTHR30126">
    <property type="entry name" value="HTH-TYPE TRANSCRIPTIONAL REGULATOR"/>
    <property type="match status" value="1"/>
</dbReference>
<dbReference type="InterPro" id="IPR000847">
    <property type="entry name" value="LysR_HTH_N"/>
</dbReference>
<dbReference type="PROSITE" id="PS50931">
    <property type="entry name" value="HTH_LYSR"/>
    <property type="match status" value="1"/>
</dbReference>
<dbReference type="OrthoDB" id="9785745at2"/>
<evidence type="ECO:0000256" key="4">
    <source>
        <dbReference type="ARBA" id="ARBA00023163"/>
    </source>
</evidence>
<dbReference type="InterPro" id="IPR036388">
    <property type="entry name" value="WH-like_DNA-bd_sf"/>
</dbReference>
<dbReference type="PRINTS" id="PR00039">
    <property type="entry name" value="HTHLYSR"/>
</dbReference>
<evidence type="ECO:0000259" key="5">
    <source>
        <dbReference type="PROSITE" id="PS50931"/>
    </source>
</evidence>
<sequence length="313" mass="35432">MEQHFLVFKDVAETKNITLSAKKLHMSQPSISLQIQNLENQYGARFFDRTNKGVTLTKEGQIFYAHIRSVLDLLANAKEQISALAKDQRGLIYLGATLTIGEYILPNILAFLYKTHPDVDFKVKIANTESISQDVLEKKIHIGLIEGPVPRHKDLNVESFWEDELVVVVPYFHPWASRISISLAELPHERLVTREDGSGTRRVMEMALKERGLDPDQLNVTMELGSTQAIKQLVSAGLGITIISSLTVSQVADRKIFKTLKIQDAPIYRPLSILTNARTIQTKDELILIDLLHDHRLLTNVLSKDYNELENIE</sequence>
<dbReference type="InterPro" id="IPR036390">
    <property type="entry name" value="WH_DNA-bd_sf"/>
</dbReference>
<dbReference type="InterPro" id="IPR005119">
    <property type="entry name" value="LysR_subst-bd"/>
</dbReference>
<evidence type="ECO:0000256" key="1">
    <source>
        <dbReference type="ARBA" id="ARBA00009437"/>
    </source>
</evidence>
<evidence type="ECO:0000256" key="3">
    <source>
        <dbReference type="ARBA" id="ARBA00023125"/>
    </source>
</evidence>
<proteinExistence type="inferred from homology"/>
<evidence type="ECO:0000313" key="6">
    <source>
        <dbReference type="EMBL" id="SPF36781.1"/>
    </source>
</evidence>
<comment type="similarity">
    <text evidence="1">Belongs to the LysR transcriptional regulatory family.</text>
</comment>
<organism evidence="6 7">
    <name type="scientific">Candidatus Desulfosporosinus infrequens</name>
    <dbReference type="NCBI Taxonomy" id="2043169"/>
    <lineage>
        <taxon>Bacteria</taxon>
        <taxon>Bacillati</taxon>
        <taxon>Bacillota</taxon>
        <taxon>Clostridia</taxon>
        <taxon>Eubacteriales</taxon>
        <taxon>Desulfitobacteriaceae</taxon>
        <taxon>Desulfosporosinus</taxon>
    </lineage>
</organism>
<evidence type="ECO:0000256" key="2">
    <source>
        <dbReference type="ARBA" id="ARBA00023015"/>
    </source>
</evidence>
<feature type="domain" description="HTH lysR-type" evidence="5">
    <location>
        <begin position="1"/>
        <end position="57"/>
    </location>
</feature>
<keyword evidence="2" id="KW-0805">Transcription regulation</keyword>
<keyword evidence="3" id="KW-0238">DNA-binding</keyword>
<dbReference type="GO" id="GO:0003700">
    <property type="term" value="F:DNA-binding transcription factor activity"/>
    <property type="evidence" value="ECO:0007669"/>
    <property type="project" value="InterPro"/>
</dbReference>
<dbReference type="Gene3D" id="1.10.10.10">
    <property type="entry name" value="Winged helix-like DNA-binding domain superfamily/Winged helix DNA-binding domain"/>
    <property type="match status" value="1"/>
</dbReference>
<evidence type="ECO:0000313" key="7">
    <source>
        <dbReference type="Proteomes" id="UP000238916"/>
    </source>
</evidence>
<keyword evidence="4" id="KW-0804">Transcription</keyword>
<dbReference type="SUPFAM" id="SSF53850">
    <property type="entry name" value="Periplasmic binding protein-like II"/>
    <property type="match status" value="1"/>
</dbReference>
<dbReference type="FunFam" id="1.10.10.10:FF:000001">
    <property type="entry name" value="LysR family transcriptional regulator"/>
    <property type="match status" value="1"/>
</dbReference>
<protein>
    <submittedName>
        <fullName evidence="6">Bacterial regulatory helix-turn-helix, lysR family protein</fullName>
    </submittedName>
</protein>
<dbReference type="Proteomes" id="UP000238916">
    <property type="component" value="Unassembled WGS sequence"/>
</dbReference>
<dbReference type="GO" id="GO:0000976">
    <property type="term" value="F:transcription cis-regulatory region binding"/>
    <property type="evidence" value="ECO:0007669"/>
    <property type="project" value="TreeGrafter"/>
</dbReference>
<name>A0A2U3KAT3_9FIRM</name>
<dbReference type="CDD" id="cd08420">
    <property type="entry name" value="PBP2_CysL_like"/>
    <property type="match status" value="1"/>
</dbReference>
<gene>
    <name evidence="6" type="ORF">SBF1_1690008</name>
</gene>
<reference evidence="7" key="1">
    <citation type="submission" date="2018-02" db="EMBL/GenBank/DDBJ databases">
        <authorList>
            <person name="Hausmann B."/>
        </authorList>
    </citation>
    <scope>NUCLEOTIDE SEQUENCE [LARGE SCALE GENOMIC DNA]</scope>
    <source>
        <strain evidence="7">Peat soil MAG SbF1</strain>
    </source>
</reference>
<dbReference type="Pfam" id="PF03466">
    <property type="entry name" value="LysR_substrate"/>
    <property type="match status" value="1"/>
</dbReference>
<dbReference type="AlphaFoldDB" id="A0A2U3KAT3"/>
<accession>A0A2U3KAT3</accession>
<dbReference type="PANTHER" id="PTHR30126:SF39">
    <property type="entry name" value="HTH-TYPE TRANSCRIPTIONAL REGULATOR CYSL"/>
    <property type="match status" value="1"/>
</dbReference>
<dbReference type="EMBL" id="OMOF01000078">
    <property type="protein sequence ID" value="SPF36781.1"/>
    <property type="molecule type" value="Genomic_DNA"/>
</dbReference>
<dbReference type="Gene3D" id="3.40.190.10">
    <property type="entry name" value="Periplasmic binding protein-like II"/>
    <property type="match status" value="2"/>
</dbReference>
<dbReference type="Pfam" id="PF00126">
    <property type="entry name" value="HTH_1"/>
    <property type="match status" value="1"/>
</dbReference>
<dbReference type="SUPFAM" id="SSF46785">
    <property type="entry name" value="Winged helix' DNA-binding domain"/>
    <property type="match status" value="1"/>
</dbReference>